<dbReference type="RefSeq" id="WP_186676029.1">
    <property type="nucleotide sequence ID" value="NZ_JABWRZ020000001.1"/>
</dbReference>
<keyword evidence="2" id="KW-1185">Reference proteome</keyword>
<reference evidence="1 2" key="1">
    <citation type="journal article" date="2020" name="Microorganisms">
        <title>Reliable Identification of Environmental Pseudomonas Isolates Using the rpoD Gene.</title>
        <authorList>
            <consortium name="The Broad Institute Genome Sequencing Platform"/>
            <person name="Girard L."/>
            <person name="Lood C."/>
            <person name="Rokni-Zadeh H."/>
            <person name="van Noort V."/>
            <person name="Lavigne R."/>
            <person name="De Mot R."/>
        </authorList>
    </citation>
    <scope>NUCLEOTIDE SEQUENCE [LARGE SCALE GENOMIC DNA]</scope>
    <source>
        <strain evidence="1 2">RD9SR1</strain>
    </source>
</reference>
<organism evidence="1 2">
    <name type="scientific">Pseudomonas oryzicola</name>
    <dbReference type="NCBI Taxonomy" id="485876"/>
    <lineage>
        <taxon>Bacteria</taxon>
        <taxon>Pseudomonadati</taxon>
        <taxon>Pseudomonadota</taxon>
        <taxon>Gammaproteobacteria</taxon>
        <taxon>Pseudomonadales</taxon>
        <taxon>Pseudomonadaceae</taxon>
        <taxon>Pseudomonas</taxon>
    </lineage>
</organism>
<protein>
    <submittedName>
        <fullName evidence="1">Uncharacterized protein</fullName>
    </submittedName>
</protein>
<evidence type="ECO:0000313" key="2">
    <source>
        <dbReference type="Proteomes" id="UP000609530"/>
    </source>
</evidence>
<dbReference type="Proteomes" id="UP000609530">
    <property type="component" value="Unassembled WGS sequence"/>
</dbReference>
<name>A0ABS6Q8U1_9PSED</name>
<proteinExistence type="predicted"/>
<sequence>MNDSQKLPPRVVAKSLLLGLGMGDVLEYPITIRIFRLSETDGPKVYVRNSETISYQADITNEDVLSHVNNRDLVFENDVFYSVTKVSAGDKVEIKKAPIPVYKNSLEGMQQLKGLLAITRGKIFMGGGKVQIAQDRTFHEIGGSDYVVVRTQSGEEYYETCETAEKNKYGQLGDFEIVDNLQRYCYGSRKHLSGDYVAGFTAVHIYPT</sequence>
<dbReference type="EMBL" id="JABWRZ020000001">
    <property type="protein sequence ID" value="MBV4490353.1"/>
    <property type="molecule type" value="Genomic_DNA"/>
</dbReference>
<gene>
    <name evidence="1" type="ORF">HU760_007055</name>
</gene>
<comment type="caution">
    <text evidence="1">The sequence shown here is derived from an EMBL/GenBank/DDBJ whole genome shotgun (WGS) entry which is preliminary data.</text>
</comment>
<accession>A0ABS6Q8U1</accession>
<evidence type="ECO:0000313" key="1">
    <source>
        <dbReference type="EMBL" id="MBV4490353.1"/>
    </source>
</evidence>